<sequence>MGQEIIHEIFNASPVVDSDTFQLQRENEEPETEEREMDEVDELSTFESVNQAKAKAQLMIKVFTLIETKLNLYYLNHTSAPEMDLIVRYLTSSLNKRITVDIVLRITFIWPESFKIFKNLKNNNIYIDFHEQDKSFLKNYNDRNLIFMEKLNDWIIKNGENYQDIPLGKIINDNVCFNSSGQDGKVSKLKNKIIKNSSLKFDFKEKKACDIIHKNLTILQRIKLKEEETAKKFHQSEIISEKDKLDNSKIIKFYDILYTLKLSNINSNSTYINFTLNDLILKIKDSLNVQNGDDFEIEKLLQKLNSILKDEKKIKIGTTKGNLKIVKIGSALNRNHDLKLIQNSTQ</sequence>
<evidence type="ECO:0008006" key="3">
    <source>
        <dbReference type="Google" id="ProtNLM"/>
    </source>
</evidence>
<dbReference type="EMBL" id="KV454018">
    <property type="protein sequence ID" value="ODV93230.1"/>
    <property type="molecule type" value="Genomic_DNA"/>
</dbReference>
<name>A0A1E4TN90_PACTA</name>
<keyword evidence="2" id="KW-1185">Reference proteome</keyword>
<evidence type="ECO:0000313" key="2">
    <source>
        <dbReference type="Proteomes" id="UP000094236"/>
    </source>
</evidence>
<protein>
    <recommendedName>
        <fullName evidence="3">DNA replication factor Cdt1 C-terminal domain-containing protein</fullName>
    </recommendedName>
</protein>
<evidence type="ECO:0000313" key="1">
    <source>
        <dbReference type="EMBL" id="ODV93230.1"/>
    </source>
</evidence>
<gene>
    <name evidence="1" type="ORF">PACTADRAFT_5015</name>
</gene>
<organism evidence="1 2">
    <name type="scientific">Pachysolen tannophilus NRRL Y-2460</name>
    <dbReference type="NCBI Taxonomy" id="669874"/>
    <lineage>
        <taxon>Eukaryota</taxon>
        <taxon>Fungi</taxon>
        <taxon>Dikarya</taxon>
        <taxon>Ascomycota</taxon>
        <taxon>Saccharomycotina</taxon>
        <taxon>Pichiomycetes</taxon>
        <taxon>Pachysolenaceae</taxon>
        <taxon>Pachysolen</taxon>
    </lineage>
</organism>
<reference evidence="2" key="1">
    <citation type="submission" date="2016-05" db="EMBL/GenBank/DDBJ databases">
        <title>Comparative genomics of biotechnologically important yeasts.</title>
        <authorList>
            <consortium name="DOE Joint Genome Institute"/>
            <person name="Riley R."/>
            <person name="Haridas S."/>
            <person name="Wolfe K.H."/>
            <person name="Lopes M.R."/>
            <person name="Hittinger C.T."/>
            <person name="Goker M."/>
            <person name="Salamov A."/>
            <person name="Wisecaver J."/>
            <person name="Long T.M."/>
            <person name="Aerts A.L."/>
            <person name="Barry K."/>
            <person name="Choi C."/>
            <person name="Clum A."/>
            <person name="Coughlan A.Y."/>
            <person name="Deshpande S."/>
            <person name="Douglass A.P."/>
            <person name="Hanson S.J."/>
            <person name="Klenk H.-P."/>
            <person name="Labutti K."/>
            <person name="Lapidus A."/>
            <person name="Lindquist E."/>
            <person name="Lipzen A."/>
            <person name="Meier-Kolthoff J.P."/>
            <person name="Ohm R.A."/>
            <person name="Otillar R.P."/>
            <person name="Pangilinan J."/>
            <person name="Peng Y."/>
            <person name="Rokas A."/>
            <person name="Rosa C.A."/>
            <person name="Scheuner C."/>
            <person name="Sibirny A.A."/>
            <person name="Slot J.C."/>
            <person name="Stielow J.B."/>
            <person name="Sun H."/>
            <person name="Kurtzman C.P."/>
            <person name="Blackwell M."/>
            <person name="Grigoriev I.V."/>
            <person name="Jeffries T.W."/>
        </authorList>
    </citation>
    <scope>NUCLEOTIDE SEQUENCE [LARGE SCALE GENOMIC DNA]</scope>
    <source>
        <strain evidence="2">NRRL Y-2460</strain>
    </source>
</reference>
<dbReference type="InterPro" id="IPR038090">
    <property type="entry name" value="Cdt1_C_WH_dom_sf"/>
</dbReference>
<dbReference type="Proteomes" id="UP000094236">
    <property type="component" value="Unassembled WGS sequence"/>
</dbReference>
<dbReference type="Gene3D" id="1.10.10.1420">
    <property type="entry name" value="DNA replication factor Cdt1, C-terminal WH domain"/>
    <property type="match status" value="1"/>
</dbReference>
<dbReference type="AlphaFoldDB" id="A0A1E4TN90"/>
<accession>A0A1E4TN90</accession>
<proteinExistence type="predicted"/>
<dbReference type="STRING" id="669874.A0A1E4TN90"/>